<feature type="compositionally biased region" description="Basic and acidic residues" evidence="3">
    <location>
        <begin position="132"/>
        <end position="142"/>
    </location>
</feature>
<evidence type="ECO:0000313" key="5">
    <source>
        <dbReference type="EMBL" id="KAF8446174.1"/>
    </source>
</evidence>
<evidence type="ECO:0000313" key="6">
    <source>
        <dbReference type="Proteomes" id="UP001194468"/>
    </source>
</evidence>
<evidence type="ECO:0000256" key="3">
    <source>
        <dbReference type="SAM" id="MobiDB-lite"/>
    </source>
</evidence>
<reference evidence="5" key="2">
    <citation type="journal article" date="2020" name="Nat. Commun.">
        <title>Large-scale genome sequencing of mycorrhizal fungi provides insights into the early evolution of symbiotic traits.</title>
        <authorList>
            <person name="Miyauchi S."/>
            <person name="Kiss E."/>
            <person name="Kuo A."/>
            <person name="Drula E."/>
            <person name="Kohler A."/>
            <person name="Sanchez-Garcia M."/>
            <person name="Morin E."/>
            <person name="Andreopoulos B."/>
            <person name="Barry K.W."/>
            <person name="Bonito G."/>
            <person name="Buee M."/>
            <person name="Carver A."/>
            <person name="Chen C."/>
            <person name="Cichocki N."/>
            <person name="Clum A."/>
            <person name="Culley D."/>
            <person name="Crous P.W."/>
            <person name="Fauchery L."/>
            <person name="Girlanda M."/>
            <person name="Hayes R.D."/>
            <person name="Keri Z."/>
            <person name="LaButti K."/>
            <person name="Lipzen A."/>
            <person name="Lombard V."/>
            <person name="Magnuson J."/>
            <person name="Maillard F."/>
            <person name="Murat C."/>
            <person name="Nolan M."/>
            <person name="Ohm R.A."/>
            <person name="Pangilinan J."/>
            <person name="Pereira M.F."/>
            <person name="Perotto S."/>
            <person name="Peter M."/>
            <person name="Pfister S."/>
            <person name="Riley R."/>
            <person name="Sitrit Y."/>
            <person name="Stielow J.B."/>
            <person name="Szollosi G."/>
            <person name="Zifcakova L."/>
            <person name="Stursova M."/>
            <person name="Spatafora J.W."/>
            <person name="Tedersoo L."/>
            <person name="Vaario L.M."/>
            <person name="Yamada A."/>
            <person name="Yan M."/>
            <person name="Wang P."/>
            <person name="Xu J."/>
            <person name="Bruns T."/>
            <person name="Baldrian P."/>
            <person name="Vilgalys R."/>
            <person name="Dunand C."/>
            <person name="Henrissat B."/>
            <person name="Grigoriev I.V."/>
            <person name="Hibbett D."/>
            <person name="Nagy L.G."/>
            <person name="Martin F.M."/>
        </authorList>
    </citation>
    <scope>NUCLEOTIDE SEQUENCE</scope>
    <source>
        <strain evidence="5">BED1</strain>
    </source>
</reference>
<dbReference type="InterPro" id="IPR023779">
    <property type="entry name" value="Chromodomain_CS"/>
</dbReference>
<dbReference type="InterPro" id="IPR016197">
    <property type="entry name" value="Chromo-like_dom_sf"/>
</dbReference>
<keyword evidence="6" id="KW-1185">Reference proteome</keyword>
<dbReference type="Gene3D" id="2.40.50.40">
    <property type="match status" value="1"/>
</dbReference>
<dbReference type="Proteomes" id="UP001194468">
    <property type="component" value="Unassembled WGS sequence"/>
</dbReference>
<feature type="compositionally biased region" description="Basic and acidic residues" evidence="3">
    <location>
        <begin position="106"/>
        <end position="116"/>
    </location>
</feature>
<dbReference type="GO" id="GO:0005634">
    <property type="term" value="C:nucleus"/>
    <property type="evidence" value="ECO:0007669"/>
    <property type="project" value="UniProtKB-SubCell"/>
</dbReference>
<dbReference type="PANTHER" id="PTHR22812">
    <property type="entry name" value="CHROMOBOX PROTEIN"/>
    <property type="match status" value="1"/>
</dbReference>
<accession>A0AAD4GIK4</accession>
<dbReference type="InterPro" id="IPR051219">
    <property type="entry name" value="Heterochromatin_chromo-domain"/>
</dbReference>
<gene>
    <name evidence="5" type="ORF">L210DRAFT_3474689</name>
</gene>
<proteinExistence type="predicted"/>
<organism evidence="5 6">
    <name type="scientific">Boletus edulis BED1</name>
    <dbReference type="NCBI Taxonomy" id="1328754"/>
    <lineage>
        <taxon>Eukaryota</taxon>
        <taxon>Fungi</taxon>
        <taxon>Dikarya</taxon>
        <taxon>Basidiomycota</taxon>
        <taxon>Agaricomycotina</taxon>
        <taxon>Agaricomycetes</taxon>
        <taxon>Agaricomycetidae</taxon>
        <taxon>Boletales</taxon>
        <taxon>Boletineae</taxon>
        <taxon>Boletaceae</taxon>
        <taxon>Boletoideae</taxon>
        <taxon>Boletus</taxon>
    </lineage>
</organism>
<dbReference type="GO" id="GO:0006338">
    <property type="term" value="P:chromatin remodeling"/>
    <property type="evidence" value="ECO:0007669"/>
    <property type="project" value="UniProtKB-ARBA"/>
</dbReference>
<reference evidence="5" key="1">
    <citation type="submission" date="2019-10" db="EMBL/GenBank/DDBJ databases">
        <authorList>
            <consortium name="DOE Joint Genome Institute"/>
            <person name="Kuo A."/>
            <person name="Miyauchi S."/>
            <person name="Kiss E."/>
            <person name="Drula E."/>
            <person name="Kohler A."/>
            <person name="Sanchez-Garcia M."/>
            <person name="Andreopoulos B."/>
            <person name="Barry K.W."/>
            <person name="Bonito G."/>
            <person name="Buee M."/>
            <person name="Carver A."/>
            <person name="Chen C."/>
            <person name="Cichocki N."/>
            <person name="Clum A."/>
            <person name="Culley D."/>
            <person name="Crous P.W."/>
            <person name="Fauchery L."/>
            <person name="Girlanda M."/>
            <person name="Hayes R."/>
            <person name="Keri Z."/>
            <person name="LaButti K."/>
            <person name="Lipzen A."/>
            <person name="Lombard V."/>
            <person name="Magnuson J."/>
            <person name="Maillard F."/>
            <person name="Morin E."/>
            <person name="Murat C."/>
            <person name="Nolan M."/>
            <person name="Ohm R."/>
            <person name="Pangilinan J."/>
            <person name="Pereira M."/>
            <person name="Perotto S."/>
            <person name="Peter M."/>
            <person name="Riley R."/>
            <person name="Sitrit Y."/>
            <person name="Stielow B."/>
            <person name="Szollosi G."/>
            <person name="Zifcakova L."/>
            <person name="Stursova M."/>
            <person name="Spatafora J.W."/>
            <person name="Tedersoo L."/>
            <person name="Vaario L.-M."/>
            <person name="Yamada A."/>
            <person name="Yan M."/>
            <person name="Wang P."/>
            <person name="Xu J."/>
            <person name="Bruns T."/>
            <person name="Baldrian P."/>
            <person name="Vilgalys R."/>
            <person name="Henrissat B."/>
            <person name="Grigoriev I.V."/>
            <person name="Hibbett D."/>
            <person name="Nagy L.G."/>
            <person name="Martin F.M."/>
        </authorList>
    </citation>
    <scope>NUCLEOTIDE SEQUENCE</scope>
    <source>
        <strain evidence="5">BED1</strain>
    </source>
</reference>
<dbReference type="InterPro" id="IPR000953">
    <property type="entry name" value="Chromo/chromo_shadow_dom"/>
</dbReference>
<dbReference type="PROSITE" id="PS00598">
    <property type="entry name" value="CHROMO_1"/>
    <property type="match status" value="1"/>
</dbReference>
<dbReference type="SUPFAM" id="SSF54160">
    <property type="entry name" value="Chromo domain-like"/>
    <property type="match status" value="1"/>
</dbReference>
<dbReference type="EMBL" id="WHUW01000005">
    <property type="protein sequence ID" value="KAF8446174.1"/>
    <property type="molecule type" value="Genomic_DNA"/>
</dbReference>
<dbReference type="SMART" id="SM00298">
    <property type="entry name" value="CHROMO"/>
    <property type="match status" value="1"/>
</dbReference>
<comment type="subcellular location">
    <subcellularLocation>
        <location evidence="1">Nucleus</location>
    </subcellularLocation>
</comment>
<evidence type="ECO:0000256" key="1">
    <source>
        <dbReference type="ARBA" id="ARBA00004123"/>
    </source>
</evidence>
<feature type="domain" description="Chromo" evidence="4">
    <location>
        <begin position="14"/>
        <end position="74"/>
    </location>
</feature>
<feature type="compositionally biased region" description="Low complexity" evidence="3">
    <location>
        <begin position="294"/>
        <end position="309"/>
    </location>
</feature>
<dbReference type="PROSITE" id="PS50013">
    <property type="entry name" value="CHROMO_2"/>
    <property type="match status" value="1"/>
</dbReference>
<dbReference type="AlphaFoldDB" id="A0AAD4GIK4"/>
<feature type="region of interest" description="Disordered" evidence="3">
    <location>
        <begin position="101"/>
        <end position="309"/>
    </location>
</feature>
<keyword evidence="2" id="KW-0539">Nucleus</keyword>
<dbReference type="Pfam" id="PF00385">
    <property type="entry name" value="Chromo"/>
    <property type="match status" value="1"/>
</dbReference>
<sequence>MPKKKKVEEEEEVYHVEVITKARVNEDSDWEYLVKWAGYASDADSWEPAENVKQCDRLLTSFWKHIGTDDNDYPVGYETAAEEDWIDKEKRYFQETFFKSSKRKSDKASKEDQQERRKSKSTTSLVSESTADDSRSSDEESSAKTTAGKRLNRKARVVDTDSESESDGHPRKQVKAVSRSKASTPKENLKVPAQVKRQELPVATGSSASIAPPKVTAVRTHQDQRTNPLVKPMKLPSESVEAGSSLSTKQRVAAGILPPPGPKPLLHVPKKPLPALSFKKNKPPNPPSVQTKDTTASSTSVATPASPVVQTPTVTNDAEIVASPQPMDVDQPVDPWGSISDDAGPPGESYDNFTVPIPLKSQEEINAEMFLQTVHLPVEVPVVPDQSDQPTMKLTKIPVIPKIPKKWKWSGDLFISTSENKTELLCAVTIADPSGTSNTSHINLLLSSVDSLRISRLYPVVELSPLLRACGKPQYFGTLESSEPNEDVVIHGLEHHLTSEGLAVAIPLLLDTTEVAVLVVFPGAQQKMTKVLQVPEQLSGAPLLVVLLPFLVAAITSTNVAGQRSIKAVIQSSFNTQDVLVPHVPPQEALLYQAMSLLCFPKVLLDFLNSSTRTYCIWPSPDQMLPGLATVMLQYVLKSTKAVSAKLEEDTRVVFISNQHLEMLHTMPSLVTKLANSPETQFWTYGYSANIACQKWKLQEIYPLGGVVTFTSSALAEDLVGCYQLMSQIIEHPLWDCYLIPEVLAVSHLLCSNGGLGSSSELCLSPIMDLINLGLISVIKMPEKGHSNQMAWLPQILGHSNASGLELLEVYLGALRSQSTTSDMTPEQLITFTNHEITRDLSSAQIQPAFMENYRRFVVIRAASEDTKSFDKDGLEWSSISLFSFNDGYFQP</sequence>
<evidence type="ECO:0000256" key="2">
    <source>
        <dbReference type="ARBA" id="ARBA00023242"/>
    </source>
</evidence>
<evidence type="ECO:0000259" key="4">
    <source>
        <dbReference type="PROSITE" id="PS50013"/>
    </source>
</evidence>
<name>A0AAD4GIK4_BOLED</name>
<dbReference type="InterPro" id="IPR023780">
    <property type="entry name" value="Chromo_domain"/>
</dbReference>
<comment type="caution">
    <text evidence="5">The sequence shown here is derived from an EMBL/GenBank/DDBJ whole genome shotgun (WGS) entry which is preliminary data.</text>
</comment>
<protein>
    <recommendedName>
        <fullName evidence="4">Chromo domain-containing protein</fullName>
    </recommendedName>
</protein>